<dbReference type="InterPro" id="IPR011009">
    <property type="entry name" value="Kinase-like_dom_sf"/>
</dbReference>
<protein>
    <submittedName>
        <fullName evidence="7">Protein kinase</fullName>
    </submittedName>
</protein>
<evidence type="ECO:0000259" key="6">
    <source>
        <dbReference type="PROSITE" id="PS50965"/>
    </source>
</evidence>
<comment type="caution">
    <text evidence="7">The sequence shown here is derived from an EMBL/GenBank/DDBJ whole genome shotgun (WGS) entry which is preliminary data.</text>
</comment>
<evidence type="ECO:0000256" key="3">
    <source>
        <dbReference type="ARBA" id="ARBA00022777"/>
    </source>
</evidence>
<dbReference type="InterPro" id="IPR000719">
    <property type="entry name" value="Prot_kinase_dom"/>
</dbReference>
<evidence type="ECO:0000313" key="7">
    <source>
        <dbReference type="EMBL" id="MFD2028420.1"/>
    </source>
</evidence>
<feature type="domain" description="Protein kinase" evidence="5">
    <location>
        <begin position="481"/>
        <end position="728"/>
    </location>
</feature>
<gene>
    <name evidence="7" type="ORF">ACFSL2_23220</name>
</gene>
<dbReference type="RefSeq" id="WP_377200107.1">
    <property type="nucleotide sequence ID" value="NZ_JBHUHF010000001.1"/>
</dbReference>
<sequence>MAELVVYDYVGPGEQMTAETLAEALPDTWLIVVGRALPTPQKDDVDLLIVGRNRIFVLEQKHWGPRIVVENGGWRVKGGLRQSPIGRNTQVAKILASVLKDAITGYTAAAKGAHLVQARVVLSYPGLDLDTSVYPYDDSQILLLDEAAAALVEADAAATELHKVRNAAVEFVSGLSVRAAKPTNLGPFEVAAEVEGVGRSRVFHGRDGDGDPVVLRAYPMDGWGPGVDVKQLVKHERQATKQIADIQRSWSVEATFEDDGRRWVVLPIRPITSVSLARHAAAGKLKVKSNQGITKRAADIVLDAFEALAEVHEKGVVHRGLMPDRILVGKNDRVMFRDFYLAHAESQVTVGPIIADTVDGSRPFRAPEGEFVISAATTKSDVYSLALSLLWWINGQVAVKDAGAIRAIPGAVGQLGSVTDALLACLAENPADRPDAADAAKHVQELLRPPPPPEKPLVPAASNGPPADVFGVGGTIDNGRYRIERILGQGGFATSWLALDTKLGVSRVIKQYVNPGATWQVKQEFDSAQKLNNSRCARVWDCSPEPPVYLVSDYVEGQSLRDLGMQGTASEEDYRQVALDALEGLAYMHGEGHLHRDVSPNNIIVKDDGRAVLIDFGLAIARADAASVAGTPAFMAPEVQGAGTWSVSADLYALGASLLQVILNRSPFSGSDKSNLEPLSPEEEETWGPNGVAILNTLFKLVEPRPEDRPLSAKEFANYLKTVAAPRVEKGKEEINPTVLSLRRLYRGSTVGNAGNRGLDDPFARQTYVETRLDTRLTPSVLAGELDIVLLTGNPGDGKTSFLSTLRERLLEAGAPDITLATAAGWRMSLGDRTFAAVYDASEARDGKSSDEILAEALEGGAKHTALIAINDGRLLNFFAQYQDVYPECYVAVDRYSRDMPTESPRIAIVDLKRRSVAPTGPDDGLAGAVLDLFAADQFWTDCETCTARGVCPILANRNMLRGPGKRPLLELVSISHLRRKRRATFRDVRSAIAWTITGDHGCEDVHAAIAEGRDLRMADDAVAFDLAFQGGNPDYLVAEWATVDPAALAAPGVERALRDGTFGLKTGLRPGSENRQLFFDGAATSPVGRAEVRAYRYFDEFVEVLAGRIDVRFVREKVLLGLSRVLGAHGYPGAALALRDGKSDGWSVLREIPAEEFSLLALDTDATYVEKQSDGLRLSHRLGNLVLTLDSYELVRRAADGELLGDAGSDAVKLELSAFGNLLRTTPAHQVLVVDPAGRGDSVRIAAGVIKREEA</sequence>
<dbReference type="GO" id="GO:0016301">
    <property type="term" value="F:kinase activity"/>
    <property type="evidence" value="ECO:0007669"/>
    <property type="project" value="UniProtKB-KW"/>
</dbReference>
<dbReference type="EMBL" id="JBHUHF010000001">
    <property type="protein sequence ID" value="MFD2028420.1"/>
    <property type="molecule type" value="Genomic_DNA"/>
</dbReference>
<evidence type="ECO:0000259" key="5">
    <source>
        <dbReference type="PROSITE" id="PS50011"/>
    </source>
</evidence>
<dbReference type="Pfam" id="PF00069">
    <property type="entry name" value="Pkinase"/>
    <property type="match status" value="2"/>
</dbReference>
<evidence type="ECO:0000256" key="1">
    <source>
        <dbReference type="ARBA" id="ARBA00022679"/>
    </source>
</evidence>
<evidence type="ECO:0000256" key="2">
    <source>
        <dbReference type="ARBA" id="ARBA00022741"/>
    </source>
</evidence>
<keyword evidence="1" id="KW-0808">Transferase</keyword>
<reference evidence="8" key="1">
    <citation type="journal article" date="2019" name="Int. J. Syst. Evol. Microbiol.">
        <title>The Global Catalogue of Microorganisms (GCM) 10K type strain sequencing project: providing services to taxonomists for standard genome sequencing and annotation.</title>
        <authorList>
            <consortium name="The Broad Institute Genomics Platform"/>
            <consortium name="The Broad Institute Genome Sequencing Center for Infectious Disease"/>
            <person name="Wu L."/>
            <person name="Ma J."/>
        </authorList>
    </citation>
    <scope>NUCLEOTIDE SEQUENCE [LARGE SCALE GENOMIC DNA]</scope>
    <source>
        <strain evidence="8">CCM 7043</strain>
    </source>
</reference>
<dbReference type="Proteomes" id="UP001597338">
    <property type="component" value="Unassembled WGS sequence"/>
</dbReference>
<dbReference type="Pfam" id="PF08378">
    <property type="entry name" value="NERD"/>
    <property type="match status" value="1"/>
</dbReference>
<dbReference type="SUPFAM" id="SSF56112">
    <property type="entry name" value="Protein kinase-like (PK-like)"/>
    <property type="match status" value="2"/>
</dbReference>
<dbReference type="PROSITE" id="PS50011">
    <property type="entry name" value="PROTEIN_KINASE_DOM"/>
    <property type="match status" value="2"/>
</dbReference>
<keyword evidence="3 7" id="KW-0418">Kinase</keyword>
<dbReference type="PANTHER" id="PTHR43289">
    <property type="entry name" value="MITOGEN-ACTIVATED PROTEIN KINASE KINASE KINASE 20-RELATED"/>
    <property type="match status" value="1"/>
</dbReference>
<organism evidence="7 8">
    <name type="scientific">Promicromonospora aerolata</name>
    <dbReference type="NCBI Taxonomy" id="195749"/>
    <lineage>
        <taxon>Bacteria</taxon>
        <taxon>Bacillati</taxon>
        <taxon>Actinomycetota</taxon>
        <taxon>Actinomycetes</taxon>
        <taxon>Micrococcales</taxon>
        <taxon>Promicromonosporaceae</taxon>
        <taxon>Promicromonospora</taxon>
    </lineage>
</organism>
<keyword evidence="8" id="KW-1185">Reference proteome</keyword>
<keyword evidence="2" id="KW-0547">Nucleotide-binding</keyword>
<name>A0ABW4VGF6_9MICO</name>
<dbReference type="CDD" id="cd14014">
    <property type="entry name" value="STKc_PknB_like"/>
    <property type="match status" value="1"/>
</dbReference>
<dbReference type="Gene3D" id="3.30.200.20">
    <property type="entry name" value="Phosphorylase Kinase, domain 1"/>
    <property type="match status" value="1"/>
</dbReference>
<feature type="domain" description="NERD" evidence="6">
    <location>
        <begin position="9"/>
        <end position="118"/>
    </location>
</feature>
<keyword evidence="4" id="KW-0067">ATP-binding</keyword>
<dbReference type="PANTHER" id="PTHR43289:SF34">
    <property type="entry name" value="SERINE_THREONINE-PROTEIN KINASE YBDM-RELATED"/>
    <property type="match status" value="1"/>
</dbReference>
<dbReference type="PROSITE" id="PS50965">
    <property type="entry name" value="NERD"/>
    <property type="match status" value="1"/>
</dbReference>
<evidence type="ECO:0000313" key="8">
    <source>
        <dbReference type="Proteomes" id="UP001597338"/>
    </source>
</evidence>
<proteinExistence type="predicted"/>
<dbReference type="Gene3D" id="1.10.510.10">
    <property type="entry name" value="Transferase(Phosphotransferase) domain 1"/>
    <property type="match status" value="2"/>
</dbReference>
<dbReference type="InterPro" id="IPR011528">
    <property type="entry name" value="NERD"/>
</dbReference>
<accession>A0ABW4VGF6</accession>
<evidence type="ECO:0000256" key="4">
    <source>
        <dbReference type="ARBA" id="ARBA00022840"/>
    </source>
</evidence>
<feature type="domain" description="Protein kinase" evidence="5">
    <location>
        <begin position="188"/>
        <end position="447"/>
    </location>
</feature>